<feature type="domain" description="HTH lacI-type" evidence="4">
    <location>
        <begin position="2"/>
        <end position="56"/>
    </location>
</feature>
<dbReference type="PANTHER" id="PTHR30146:SF109">
    <property type="entry name" value="HTH-TYPE TRANSCRIPTIONAL REGULATOR GALS"/>
    <property type="match status" value="1"/>
</dbReference>
<dbReference type="InterPro" id="IPR001761">
    <property type="entry name" value="Peripla_BP/Lac1_sug-bd_dom"/>
</dbReference>
<keyword evidence="2" id="KW-0238">DNA-binding</keyword>
<dbReference type="GO" id="GO:0000976">
    <property type="term" value="F:transcription cis-regulatory region binding"/>
    <property type="evidence" value="ECO:0007669"/>
    <property type="project" value="TreeGrafter"/>
</dbReference>
<dbReference type="Gene3D" id="3.40.50.2300">
    <property type="match status" value="2"/>
</dbReference>
<dbReference type="PROSITE" id="PS50932">
    <property type="entry name" value="HTH_LACI_2"/>
    <property type="match status" value="1"/>
</dbReference>
<dbReference type="RefSeq" id="WP_073082967.1">
    <property type="nucleotide sequence ID" value="NZ_FQWS01000001.1"/>
</dbReference>
<dbReference type="InterPro" id="IPR028082">
    <property type="entry name" value="Peripla_BP_I"/>
</dbReference>
<dbReference type="OrthoDB" id="9803256at2"/>
<dbReference type="GO" id="GO:0003700">
    <property type="term" value="F:DNA-binding transcription factor activity"/>
    <property type="evidence" value="ECO:0007669"/>
    <property type="project" value="TreeGrafter"/>
</dbReference>
<name>A0A1M5LL66_9FLAO</name>
<proteinExistence type="predicted"/>
<sequence>MVTLKELAKLLNVSVSTVSKALSDSSEIGEATKKRVTELANELNYKPNRIAQQLKSSETKVVGVVVPSLMNPFFAEVVHGIETTLGNHNYDMTICISNESLEKEQRSFDLLSTGSVDGFIVAVARETQKEYNIKHFESVSKSTPIVMFDRVLNDVNCSKVVVDDFQSVYEAASYLIEKEDRKHILLISNIQELSVGQHRINGYKKAIQESNLSESILKLDGEKNPDELILHYLKEHKDVDAIISIDHITGIMALNMVKKLNKHVPNDISVIGFGYADSQFVSSPKISVINQKGYEIGKSSALTLLEILSKKVKTTYKTEMVKSELVLNETTKKA</sequence>
<dbReference type="SUPFAM" id="SSF47413">
    <property type="entry name" value="lambda repressor-like DNA-binding domains"/>
    <property type="match status" value="1"/>
</dbReference>
<protein>
    <submittedName>
        <fullName evidence="5">Transcriptional regulator, LacI family</fullName>
    </submittedName>
</protein>
<keyword evidence="1" id="KW-0805">Transcription regulation</keyword>
<dbReference type="Proteomes" id="UP000184522">
    <property type="component" value="Unassembled WGS sequence"/>
</dbReference>
<evidence type="ECO:0000256" key="3">
    <source>
        <dbReference type="ARBA" id="ARBA00023163"/>
    </source>
</evidence>
<dbReference type="InterPro" id="IPR000843">
    <property type="entry name" value="HTH_LacI"/>
</dbReference>
<evidence type="ECO:0000256" key="2">
    <source>
        <dbReference type="ARBA" id="ARBA00023125"/>
    </source>
</evidence>
<dbReference type="Gene3D" id="1.10.260.40">
    <property type="entry name" value="lambda repressor-like DNA-binding domains"/>
    <property type="match status" value="1"/>
</dbReference>
<dbReference type="AlphaFoldDB" id="A0A1M5LL66"/>
<dbReference type="PANTHER" id="PTHR30146">
    <property type="entry name" value="LACI-RELATED TRANSCRIPTIONAL REPRESSOR"/>
    <property type="match status" value="1"/>
</dbReference>
<gene>
    <name evidence="5" type="ORF">SAMN05444148_0652</name>
</gene>
<dbReference type="EMBL" id="FQWS01000001">
    <property type="protein sequence ID" value="SHG65696.1"/>
    <property type="molecule type" value="Genomic_DNA"/>
</dbReference>
<keyword evidence="3" id="KW-0804">Transcription</keyword>
<accession>A0A1M5LL66</accession>
<evidence type="ECO:0000313" key="5">
    <source>
        <dbReference type="EMBL" id="SHG65696.1"/>
    </source>
</evidence>
<dbReference type="SMART" id="SM00354">
    <property type="entry name" value="HTH_LACI"/>
    <property type="match status" value="1"/>
</dbReference>
<dbReference type="SUPFAM" id="SSF53822">
    <property type="entry name" value="Periplasmic binding protein-like I"/>
    <property type="match status" value="1"/>
</dbReference>
<dbReference type="InterPro" id="IPR010982">
    <property type="entry name" value="Lambda_DNA-bd_dom_sf"/>
</dbReference>
<keyword evidence="6" id="KW-1185">Reference proteome</keyword>
<dbReference type="CDD" id="cd06267">
    <property type="entry name" value="PBP1_LacI_sugar_binding-like"/>
    <property type="match status" value="1"/>
</dbReference>
<evidence type="ECO:0000259" key="4">
    <source>
        <dbReference type="PROSITE" id="PS50932"/>
    </source>
</evidence>
<dbReference type="CDD" id="cd01392">
    <property type="entry name" value="HTH_LacI"/>
    <property type="match status" value="1"/>
</dbReference>
<dbReference type="Pfam" id="PF00532">
    <property type="entry name" value="Peripla_BP_1"/>
    <property type="match status" value="1"/>
</dbReference>
<dbReference type="STRING" id="1089305.SAMN05444148_0652"/>
<organism evidence="5 6">
    <name type="scientific">Winogradskyella jejuensis</name>
    <dbReference type="NCBI Taxonomy" id="1089305"/>
    <lineage>
        <taxon>Bacteria</taxon>
        <taxon>Pseudomonadati</taxon>
        <taxon>Bacteroidota</taxon>
        <taxon>Flavobacteriia</taxon>
        <taxon>Flavobacteriales</taxon>
        <taxon>Flavobacteriaceae</taxon>
        <taxon>Winogradskyella</taxon>
    </lineage>
</organism>
<evidence type="ECO:0000256" key="1">
    <source>
        <dbReference type="ARBA" id="ARBA00023015"/>
    </source>
</evidence>
<dbReference type="Pfam" id="PF00356">
    <property type="entry name" value="LacI"/>
    <property type="match status" value="1"/>
</dbReference>
<reference evidence="6" key="1">
    <citation type="submission" date="2016-11" db="EMBL/GenBank/DDBJ databases">
        <authorList>
            <person name="Varghese N."/>
            <person name="Submissions S."/>
        </authorList>
    </citation>
    <scope>NUCLEOTIDE SEQUENCE [LARGE SCALE GENOMIC DNA]</scope>
    <source>
        <strain evidence="6">DSM 25330</strain>
    </source>
</reference>
<evidence type="ECO:0000313" key="6">
    <source>
        <dbReference type="Proteomes" id="UP000184522"/>
    </source>
</evidence>